<dbReference type="EMBL" id="BNAF01000002">
    <property type="protein sequence ID" value="GHE23841.1"/>
    <property type="molecule type" value="Genomic_DNA"/>
</dbReference>
<name>A0ABQ3HRL8_9SPHI</name>
<evidence type="ECO:0000313" key="2">
    <source>
        <dbReference type="Proteomes" id="UP000620550"/>
    </source>
</evidence>
<comment type="caution">
    <text evidence="1">The sequence shown here is derived from an EMBL/GenBank/DDBJ whole genome shotgun (WGS) entry which is preliminary data.</text>
</comment>
<organism evidence="1 2">
    <name type="scientific">Sphingobacterium griseoflavum</name>
    <dbReference type="NCBI Taxonomy" id="1474952"/>
    <lineage>
        <taxon>Bacteria</taxon>
        <taxon>Pseudomonadati</taxon>
        <taxon>Bacteroidota</taxon>
        <taxon>Sphingobacteriia</taxon>
        <taxon>Sphingobacteriales</taxon>
        <taxon>Sphingobacteriaceae</taxon>
        <taxon>Sphingobacterium</taxon>
    </lineage>
</organism>
<reference evidence="2" key="1">
    <citation type="journal article" date="2019" name="Int. J. Syst. Evol. Microbiol.">
        <title>The Global Catalogue of Microorganisms (GCM) 10K type strain sequencing project: providing services to taxonomists for standard genome sequencing and annotation.</title>
        <authorList>
            <consortium name="The Broad Institute Genomics Platform"/>
            <consortium name="The Broad Institute Genome Sequencing Center for Infectious Disease"/>
            <person name="Wu L."/>
            <person name="Ma J."/>
        </authorList>
    </citation>
    <scope>NUCLEOTIDE SEQUENCE [LARGE SCALE GENOMIC DNA]</scope>
    <source>
        <strain evidence="2">CGMCC 1.12966</strain>
    </source>
</reference>
<protein>
    <submittedName>
        <fullName evidence="1">Uncharacterized protein</fullName>
    </submittedName>
</protein>
<dbReference type="Proteomes" id="UP000620550">
    <property type="component" value="Unassembled WGS sequence"/>
</dbReference>
<proteinExistence type="predicted"/>
<gene>
    <name evidence="1" type="ORF">GCM10017764_08090</name>
</gene>
<dbReference type="SUPFAM" id="SSF52833">
    <property type="entry name" value="Thioredoxin-like"/>
    <property type="match status" value="1"/>
</dbReference>
<accession>A0ABQ3HRL8</accession>
<evidence type="ECO:0000313" key="1">
    <source>
        <dbReference type="EMBL" id="GHE23841.1"/>
    </source>
</evidence>
<dbReference type="Gene3D" id="3.40.30.10">
    <property type="entry name" value="Glutaredoxin"/>
    <property type="match status" value="1"/>
</dbReference>
<sequence>MDSAVFTDKQIIYMLNSRYYAVRFDAESVDSLCFDGQILTNKSSKKRRGSYHDIAKILAARHGDLIFPTTLILSPDFTVQQRYFEYLSPEKLLKTLQ</sequence>
<keyword evidence="2" id="KW-1185">Reference proteome</keyword>
<dbReference type="InterPro" id="IPR036249">
    <property type="entry name" value="Thioredoxin-like_sf"/>
</dbReference>